<reference evidence="2" key="1">
    <citation type="submission" date="2018-05" db="EMBL/GenBank/DDBJ databases">
        <authorList>
            <person name="Strepis N."/>
        </authorList>
    </citation>
    <scope>NUCLEOTIDE SEQUENCE [LARGE SCALE GENOMIC DNA]</scope>
</reference>
<name>A0A383TIR3_9LACT</name>
<dbReference type="Proteomes" id="UP000262072">
    <property type="component" value="Unassembled WGS sequence"/>
</dbReference>
<evidence type="ECO:0000313" key="2">
    <source>
        <dbReference type="Proteomes" id="UP000262072"/>
    </source>
</evidence>
<proteinExistence type="predicted"/>
<sequence length="61" mass="6940">MMTSPKYSTTLIWTTKNNILQRIKPGCLLVSRQWKATGFFSDLALLLIDNSVVEIAFFFGL</sequence>
<dbReference type="AlphaFoldDB" id="A0A383TIR3"/>
<organism evidence="1 2">
    <name type="scientific">Trichococcus shcherbakoviae</name>
    <dbReference type="NCBI Taxonomy" id="2094020"/>
    <lineage>
        <taxon>Bacteria</taxon>
        <taxon>Bacillati</taxon>
        <taxon>Bacillota</taxon>
        <taxon>Bacilli</taxon>
        <taxon>Lactobacillales</taxon>
        <taxon>Carnobacteriaceae</taxon>
        <taxon>Trichococcus</taxon>
    </lineage>
</organism>
<dbReference type="EMBL" id="UNRR01000036">
    <property type="protein sequence ID" value="SYZ79539.1"/>
    <property type="molecule type" value="Genomic_DNA"/>
</dbReference>
<gene>
    <name evidence="1" type="ORF">TART1_2394</name>
</gene>
<protein>
    <submittedName>
        <fullName evidence="1">Uncharacterized protein</fullName>
    </submittedName>
</protein>
<evidence type="ECO:0000313" key="1">
    <source>
        <dbReference type="EMBL" id="SYZ79539.1"/>
    </source>
</evidence>
<accession>A0A383TIR3</accession>